<dbReference type="InterPro" id="IPR025164">
    <property type="entry name" value="Toastrack_DUF4097"/>
</dbReference>
<organism evidence="3 4">
    <name type="scientific">Apiotrichum porosum</name>
    <dbReference type="NCBI Taxonomy" id="105984"/>
    <lineage>
        <taxon>Eukaryota</taxon>
        <taxon>Fungi</taxon>
        <taxon>Dikarya</taxon>
        <taxon>Basidiomycota</taxon>
        <taxon>Agaricomycotina</taxon>
        <taxon>Tremellomycetes</taxon>
        <taxon>Trichosporonales</taxon>
        <taxon>Trichosporonaceae</taxon>
        <taxon>Apiotrichum</taxon>
    </lineage>
</organism>
<feature type="region of interest" description="Disordered" evidence="1">
    <location>
        <begin position="318"/>
        <end position="382"/>
    </location>
</feature>
<dbReference type="AlphaFoldDB" id="A0A427XVH8"/>
<feature type="domain" description="DUF4097" evidence="2">
    <location>
        <begin position="46"/>
        <end position="295"/>
    </location>
</feature>
<evidence type="ECO:0000259" key="2">
    <source>
        <dbReference type="Pfam" id="PF13349"/>
    </source>
</evidence>
<dbReference type="GeneID" id="39592272"/>
<proteinExistence type="predicted"/>
<dbReference type="RefSeq" id="XP_028476967.1">
    <property type="nucleotide sequence ID" value="XM_028623074.1"/>
</dbReference>
<accession>A0A427XVH8</accession>
<keyword evidence="4" id="KW-1185">Reference proteome</keyword>
<sequence length="382" mass="39528">MALAPSFHRSLTTTTMPIFKTPHPISITIRALYAESTVTAGDGARDTDSTTVEITPYNPSNAKDVDEAKKITVEQPTSGQIVITAPPPTWSSIFTRGTAVIRVVSPMHSSVDASARKGAISVAGDVTNVVLKAGSGALRVDSADKVEANTGNGTIVVGRCRGPLNVQSHNGAVTVDYAGADAVVQTSNGALKIGKVVQALQAHTANGAVTVDEAGADVDATTHNGLVRLSYVSRGAIRAKTNNGKVWCGIARDTRIASIDAHTVAGRVHNSITDNGGSKGKVNVRLNTNSGDIYVDRADAPPSGGVDSVAEGVGRLDFASASGSGSNPPPPPPPQAQHIVTEEQDWGPIPPPSQPTYETLPPRYNQDWRVGETAPPGSTTGK</sequence>
<protein>
    <recommendedName>
        <fullName evidence="2">DUF4097 domain-containing protein</fullName>
    </recommendedName>
</protein>
<comment type="caution">
    <text evidence="3">The sequence shown here is derived from an EMBL/GenBank/DDBJ whole genome shotgun (WGS) entry which is preliminary data.</text>
</comment>
<gene>
    <name evidence="3" type="ORF">EHS24_007729</name>
</gene>
<name>A0A427XVH8_9TREE</name>
<evidence type="ECO:0000313" key="3">
    <source>
        <dbReference type="EMBL" id="RSH82735.1"/>
    </source>
</evidence>
<dbReference type="Proteomes" id="UP000279236">
    <property type="component" value="Unassembled WGS sequence"/>
</dbReference>
<dbReference type="EMBL" id="RSCE01000005">
    <property type="protein sequence ID" value="RSH82735.1"/>
    <property type="molecule type" value="Genomic_DNA"/>
</dbReference>
<evidence type="ECO:0000256" key="1">
    <source>
        <dbReference type="SAM" id="MobiDB-lite"/>
    </source>
</evidence>
<dbReference type="Pfam" id="PF13349">
    <property type="entry name" value="DUF4097"/>
    <property type="match status" value="1"/>
</dbReference>
<evidence type="ECO:0000313" key="4">
    <source>
        <dbReference type="Proteomes" id="UP000279236"/>
    </source>
</evidence>
<reference evidence="3 4" key="1">
    <citation type="submission" date="2018-11" db="EMBL/GenBank/DDBJ databases">
        <title>Genome sequence of Apiotrichum porosum DSM 27194.</title>
        <authorList>
            <person name="Aliyu H."/>
            <person name="Gorte O."/>
            <person name="Ochsenreither K."/>
        </authorList>
    </citation>
    <scope>NUCLEOTIDE SEQUENCE [LARGE SCALE GENOMIC DNA]</scope>
    <source>
        <strain evidence="3 4">DSM 27194</strain>
    </source>
</reference>